<comment type="caution">
    <text evidence="1">The sequence shown here is derived from an EMBL/GenBank/DDBJ whole genome shotgun (WGS) entry which is preliminary data.</text>
</comment>
<name>A0AAV3X9L8_9CYAN</name>
<dbReference type="Pfam" id="PF04229">
    <property type="entry name" value="GrpB"/>
    <property type="match status" value="1"/>
</dbReference>
<dbReference type="PANTHER" id="PTHR34822">
    <property type="entry name" value="GRPB DOMAIN PROTEIN (AFU_ORTHOLOGUE AFUA_1G01530)"/>
    <property type="match status" value="1"/>
</dbReference>
<dbReference type="PANTHER" id="PTHR34822:SF1">
    <property type="entry name" value="GRPB FAMILY PROTEIN"/>
    <property type="match status" value="1"/>
</dbReference>
<dbReference type="Proteomes" id="UP001050975">
    <property type="component" value="Unassembled WGS sequence"/>
</dbReference>
<evidence type="ECO:0000313" key="1">
    <source>
        <dbReference type="EMBL" id="GET38914.1"/>
    </source>
</evidence>
<proteinExistence type="predicted"/>
<dbReference type="InterPro" id="IPR043519">
    <property type="entry name" value="NT_sf"/>
</dbReference>
<dbReference type="InterPro" id="IPR007344">
    <property type="entry name" value="GrpB/CoaE"/>
</dbReference>
<dbReference type="SUPFAM" id="SSF81301">
    <property type="entry name" value="Nucleotidyltransferase"/>
    <property type="match status" value="1"/>
</dbReference>
<keyword evidence="2" id="KW-1185">Reference proteome</keyword>
<evidence type="ECO:0000313" key="2">
    <source>
        <dbReference type="Proteomes" id="UP001050975"/>
    </source>
</evidence>
<accession>A0AAV3X9L8</accession>
<dbReference type="RefSeq" id="WP_226583505.1">
    <property type="nucleotide sequence ID" value="NZ_BLAY01000054.1"/>
</dbReference>
<dbReference type="AlphaFoldDB" id="A0AAV3X9L8"/>
<gene>
    <name evidence="1" type="ORF">MiSe_36740</name>
</gene>
<sequence>MIPKRKIEVVEYSAIWAQSFSEISLIIAECLGNSILKIEHVGSTSVPGLAAKPIIDLDVVVPARQVLPDVIHHLAILGYEHEGDLGIAGREAFRRVGEDVPYCEARKTWINHHLYVCEAHSRELARHITFRDFLRANPERALAYGYLKQRLAAQFPHDIDLYIQGKQKFIEESLQQAGWVERS</sequence>
<dbReference type="EMBL" id="BLAY01000054">
    <property type="protein sequence ID" value="GET38914.1"/>
    <property type="molecule type" value="Genomic_DNA"/>
</dbReference>
<evidence type="ECO:0008006" key="3">
    <source>
        <dbReference type="Google" id="ProtNLM"/>
    </source>
</evidence>
<protein>
    <recommendedName>
        <fullName evidence="3">GrpB family protein</fullName>
    </recommendedName>
</protein>
<dbReference type="Gene3D" id="3.30.460.10">
    <property type="entry name" value="Beta Polymerase, domain 2"/>
    <property type="match status" value="1"/>
</dbReference>
<reference evidence="1" key="1">
    <citation type="submission" date="2019-10" db="EMBL/GenBank/DDBJ databases">
        <title>Draft genome sequece of Microseira wollei NIES-4236.</title>
        <authorList>
            <person name="Yamaguchi H."/>
            <person name="Suzuki S."/>
            <person name="Kawachi M."/>
        </authorList>
    </citation>
    <scope>NUCLEOTIDE SEQUENCE</scope>
    <source>
        <strain evidence="1">NIES-4236</strain>
    </source>
</reference>
<organism evidence="1 2">
    <name type="scientific">Microseira wollei NIES-4236</name>
    <dbReference type="NCBI Taxonomy" id="2530354"/>
    <lineage>
        <taxon>Bacteria</taxon>
        <taxon>Bacillati</taxon>
        <taxon>Cyanobacteriota</taxon>
        <taxon>Cyanophyceae</taxon>
        <taxon>Oscillatoriophycideae</taxon>
        <taxon>Aerosakkonematales</taxon>
        <taxon>Aerosakkonemataceae</taxon>
        <taxon>Microseira</taxon>
    </lineage>
</organism>